<keyword evidence="2" id="KW-1185">Reference proteome</keyword>
<organism evidence="1 2">
    <name type="scientific">Phytomonospora endophytica</name>
    <dbReference type="NCBI Taxonomy" id="714109"/>
    <lineage>
        <taxon>Bacteria</taxon>
        <taxon>Bacillati</taxon>
        <taxon>Actinomycetota</taxon>
        <taxon>Actinomycetes</taxon>
        <taxon>Micromonosporales</taxon>
        <taxon>Micromonosporaceae</taxon>
        <taxon>Phytomonospora</taxon>
    </lineage>
</organism>
<proteinExistence type="predicted"/>
<evidence type="ECO:0000313" key="1">
    <source>
        <dbReference type="EMBL" id="MBB6034339.1"/>
    </source>
</evidence>
<dbReference type="SUPFAM" id="SSF48239">
    <property type="entry name" value="Terpenoid cyclases/Protein prenyltransferases"/>
    <property type="match status" value="1"/>
</dbReference>
<evidence type="ECO:0000313" key="2">
    <source>
        <dbReference type="Proteomes" id="UP000548476"/>
    </source>
</evidence>
<reference evidence="1 2" key="1">
    <citation type="submission" date="2020-08" db="EMBL/GenBank/DDBJ databases">
        <title>Genomic Encyclopedia of Type Strains, Phase IV (KMG-IV): sequencing the most valuable type-strain genomes for metagenomic binning, comparative biology and taxonomic classification.</title>
        <authorList>
            <person name="Goeker M."/>
        </authorList>
    </citation>
    <scope>NUCLEOTIDE SEQUENCE [LARGE SCALE GENOMIC DNA]</scope>
    <source>
        <strain evidence="1 2">YIM 65646</strain>
    </source>
</reference>
<dbReference type="EMBL" id="JACHGT010000004">
    <property type="protein sequence ID" value="MBB6034339.1"/>
    <property type="molecule type" value="Genomic_DNA"/>
</dbReference>
<sequence length="284" mass="30939">MTASRAAAERFLHAEARLIERRLFETHFQGGPPSAVADALRGYQNPDGGFGHGLEPDTRCPASLPIYTEVALRTLAEAGAEAPELIGRACDHLARVADEEGAVPLAFPVIEDYPRADHWSEWTYAPDVNPTAGLAGQLYRLGVEHPWLDKAADYTRRRLDAPPPDGVHSIWELLIFCEHAPDVAPGRAETLLDHLRNQDMFHLDPETPGYGLSPLDIAPSPDSAWHEAFTDAQIGGHLDALAAGQQADGGWPITWTAPSEAALLEWRGVVTLNALRVLDAYGRL</sequence>
<dbReference type="Proteomes" id="UP000548476">
    <property type="component" value="Unassembled WGS sequence"/>
</dbReference>
<comment type="caution">
    <text evidence="1">The sequence shown here is derived from an EMBL/GenBank/DDBJ whole genome shotgun (WGS) entry which is preliminary data.</text>
</comment>
<dbReference type="Gene3D" id="1.50.10.20">
    <property type="match status" value="1"/>
</dbReference>
<evidence type="ECO:0008006" key="3">
    <source>
        <dbReference type="Google" id="ProtNLM"/>
    </source>
</evidence>
<name>A0A841FP26_9ACTN</name>
<dbReference type="RefSeq" id="WP_184787201.1">
    <property type="nucleotide sequence ID" value="NZ_BONT01000045.1"/>
</dbReference>
<dbReference type="InterPro" id="IPR008930">
    <property type="entry name" value="Terpenoid_cyclase/PrenylTrfase"/>
</dbReference>
<gene>
    <name evidence="1" type="ORF">HNR73_002189</name>
</gene>
<dbReference type="AlphaFoldDB" id="A0A841FP26"/>
<protein>
    <recommendedName>
        <fullName evidence="3">Prenyltransferase</fullName>
    </recommendedName>
</protein>
<accession>A0A841FP26</accession>